<evidence type="ECO:0000313" key="2">
    <source>
        <dbReference type="Proteomes" id="UP000821865"/>
    </source>
</evidence>
<proteinExistence type="predicted"/>
<dbReference type="EMBL" id="CM023472">
    <property type="protein sequence ID" value="KAH7960799.1"/>
    <property type="molecule type" value="Genomic_DNA"/>
</dbReference>
<gene>
    <name evidence="1" type="ORF">HPB49_023501</name>
</gene>
<name>A0ACB8D8L9_DERSI</name>
<dbReference type="Proteomes" id="UP000821865">
    <property type="component" value="Chromosome 3"/>
</dbReference>
<accession>A0ACB8D8L9</accession>
<sequence length="255" mass="27562">MMGTRETLSCLTITSSSTRLMVLLKLCRTCLSTGCTVKLQRSGTRIIAKVECPDMHTYTWSSQPLVGDKPKGNIHLATALLFSGSSVASSLRMMCLMGVKVISEQCFFNYQKAYLLPAVNMVPSRTSSPYLMAQCRTLIAALHFIENSEREQSHTAHGESQWHTKTSLAKPGISAYELKTAATFSKGSDGDNSGEDSAKVSACKSTTHDHKVGEEDDATGNALGILPSLAATRPFHLPDTKDGTFYKAPVCTGMP</sequence>
<keyword evidence="2" id="KW-1185">Reference proteome</keyword>
<evidence type="ECO:0000313" key="1">
    <source>
        <dbReference type="EMBL" id="KAH7960799.1"/>
    </source>
</evidence>
<protein>
    <submittedName>
        <fullName evidence="1">Uncharacterized protein</fullName>
    </submittedName>
</protein>
<reference evidence="1" key="1">
    <citation type="submission" date="2020-05" db="EMBL/GenBank/DDBJ databases">
        <title>Large-scale comparative analyses of tick genomes elucidate their genetic diversity and vector capacities.</title>
        <authorList>
            <person name="Jia N."/>
            <person name="Wang J."/>
            <person name="Shi W."/>
            <person name="Du L."/>
            <person name="Sun Y."/>
            <person name="Zhan W."/>
            <person name="Jiang J."/>
            <person name="Wang Q."/>
            <person name="Zhang B."/>
            <person name="Ji P."/>
            <person name="Sakyi L.B."/>
            <person name="Cui X."/>
            <person name="Yuan T."/>
            <person name="Jiang B."/>
            <person name="Yang W."/>
            <person name="Lam T.T.-Y."/>
            <person name="Chang Q."/>
            <person name="Ding S."/>
            <person name="Wang X."/>
            <person name="Zhu J."/>
            <person name="Ruan X."/>
            <person name="Zhao L."/>
            <person name="Wei J."/>
            <person name="Que T."/>
            <person name="Du C."/>
            <person name="Cheng J."/>
            <person name="Dai P."/>
            <person name="Han X."/>
            <person name="Huang E."/>
            <person name="Gao Y."/>
            <person name="Liu J."/>
            <person name="Shao H."/>
            <person name="Ye R."/>
            <person name="Li L."/>
            <person name="Wei W."/>
            <person name="Wang X."/>
            <person name="Wang C."/>
            <person name="Yang T."/>
            <person name="Huo Q."/>
            <person name="Li W."/>
            <person name="Guo W."/>
            <person name="Chen H."/>
            <person name="Zhou L."/>
            <person name="Ni X."/>
            <person name="Tian J."/>
            <person name="Zhou Y."/>
            <person name="Sheng Y."/>
            <person name="Liu T."/>
            <person name="Pan Y."/>
            <person name="Xia L."/>
            <person name="Li J."/>
            <person name="Zhao F."/>
            <person name="Cao W."/>
        </authorList>
    </citation>
    <scope>NUCLEOTIDE SEQUENCE</scope>
    <source>
        <strain evidence="1">Dsil-2018</strain>
    </source>
</reference>
<comment type="caution">
    <text evidence="1">The sequence shown here is derived from an EMBL/GenBank/DDBJ whole genome shotgun (WGS) entry which is preliminary data.</text>
</comment>
<organism evidence="1 2">
    <name type="scientific">Dermacentor silvarum</name>
    <name type="common">Tick</name>
    <dbReference type="NCBI Taxonomy" id="543639"/>
    <lineage>
        <taxon>Eukaryota</taxon>
        <taxon>Metazoa</taxon>
        <taxon>Ecdysozoa</taxon>
        <taxon>Arthropoda</taxon>
        <taxon>Chelicerata</taxon>
        <taxon>Arachnida</taxon>
        <taxon>Acari</taxon>
        <taxon>Parasitiformes</taxon>
        <taxon>Ixodida</taxon>
        <taxon>Ixodoidea</taxon>
        <taxon>Ixodidae</taxon>
        <taxon>Rhipicephalinae</taxon>
        <taxon>Dermacentor</taxon>
    </lineage>
</organism>